<sequence>MSVASLSNQKVALVTGATGFTGRYVKDSLERAGYAVHGWSHGGPALPNTYRVDMVDREQVRTAVASLQPEVVVHLAAISFVAHGDVDGIYRLNVVGTRNLLDALAANAKRPARVLLASSANIYGNAGGLISEDVMPSPQNDYAVSKLAMEYMAKLWAEVLPITIIRPFNYTGVGQSSKFLLPKIVQHFQKRAAVMELGNVDVSRDFYDVRCVAEAITRLVSSVKTEGVYNISSGNEYSLRDVVDIVADIADHQLEVVVNPAFVRGNEVKSLRGDNRRLIDKIGTLPEFDLRKTLAWMFENPVI</sequence>
<dbReference type="Gene3D" id="3.90.25.10">
    <property type="entry name" value="UDP-galactose 4-epimerase, domain 1"/>
    <property type="match status" value="1"/>
</dbReference>
<organism evidence="4 5">
    <name type="scientific">Xanthomonas cissicola</name>
    <dbReference type="NCBI Taxonomy" id="86186"/>
    <lineage>
        <taxon>Bacteria</taxon>
        <taxon>Pseudomonadati</taxon>
        <taxon>Pseudomonadota</taxon>
        <taxon>Gammaproteobacteria</taxon>
        <taxon>Lysobacterales</taxon>
        <taxon>Lysobacteraceae</taxon>
        <taxon>Xanthomonas</taxon>
    </lineage>
</organism>
<comment type="similarity">
    <text evidence="2">Belongs to the NAD(P)-dependent epimerase/dehydratase family.</text>
</comment>
<dbReference type="EMBL" id="LOJT01000248">
    <property type="protein sequence ID" value="OOW61367.1"/>
    <property type="molecule type" value="Genomic_DNA"/>
</dbReference>
<comment type="caution">
    <text evidence="4">The sequence shown here is derived from an EMBL/GenBank/DDBJ whole genome shotgun (WGS) entry which is preliminary data.</text>
</comment>
<evidence type="ECO:0000313" key="5">
    <source>
        <dbReference type="Proteomes" id="UP000190018"/>
    </source>
</evidence>
<evidence type="ECO:0000313" key="4">
    <source>
        <dbReference type="EMBL" id="OOW61367.1"/>
    </source>
</evidence>
<protein>
    <submittedName>
        <fullName evidence="4">GDP-mannose 4,6 dehydratase</fullName>
    </submittedName>
</protein>
<dbReference type="Gene3D" id="3.40.50.720">
    <property type="entry name" value="NAD(P)-binding Rossmann-like Domain"/>
    <property type="match status" value="1"/>
</dbReference>
<dbReference type="RefSeq" id="WP_078567813.1">
    <property type="nucleotide sequence ID" value="NZ_LOJT01000248.1"/>
</dbReference>
<reference evidence="4 5" key="1">
    <citation type="submission" date="2015-12" db="EMBL/GenBank/DDBJ databases">
        <authorList>
            <person name="Bansal K."/>
            <person name="Midha S."/>
            <person name="Patil P.B."/>
        </authorList>
    </citation>
    <scope>NUCLEOTIDE SEQUENCE [LARGE SCALE GENOMIC DNA]</scope>
    <source>
        <strain evidence="4 5">LMG21719</strain>
    </source>
</reference>
<dbReference type="InterPro" id="IPR036291">
    <property type="entry name" value="NAD(P)-bd_dom_sf"/>
</dbReference>
<dbReference type="InterPro" id="IPR001509">
    <property type="entry name" value="Epimerase_deHydtase"/>
</dbReference>
<evidence type="ECO:0000256" key="2">
    <source>
        <dbReference type="ARBA" id="ARBA00007637"/>
    </source>
</evidence>
<evidence type="ECO:0000259" key="3">
    <source>
        <dbReference type="Pfam" id="PF01370"/>
    </source>
</evidence>
<dbReference type="SUPFAM" id="SSF51735">
    <property type="entry name" value="NAD(P)-binding Rossmann-fold domains"/>
    <property type="match status" value="1"/>
</dbReference>
<dbReference type="PANTHER" id="PTHR43000">
    <property type="entry name" value="DTDP-D-GLUCOSE 4,6-DEHYDRATASE-RELATED"/>
    <property type="match status" value="1"/>
</dbReference>
<gene>
    <name evidence="4" type="ORF">Xant_00415</name>
</gene>
<name>A0ABX3LYH2_9XANT</name>
<feature type="domain" description="NAD-dependent epimerase/dehydratase" evidence="3">
    <location>
        <begin position="12"/>
        <end position="231"/>
    </location>
</feature>
<comment type="pathway">
    <text evidence="1">Bacterial outer membrane biogenesis; LPS O-antigen biosynthesis.</text>
</comment>
<dbReference type="Proteomes" id="UP000190018">
    <property type="component" value="Unassembled WGS sequence"/>
</dbReference>
<proteinExistence type="inferred from homology"/>
<dbReference type="Pfam" id="PF01370">
    <property type="entry name" value="Epimerase"/>
    <property type="match status" value="1"/>
</dbReference>
<accession>A0ABX3LYH2</accession>
<keyword evidence="5" id="KW-1185">Reference proteome</keyword>
<evidence type="ECO:0000256" key="1">
    <source>
        <dbReference type="ARBA" id="ARBA00005125"/>
    </source>
</evidence>